<comment type="caution">
    <text evidence="2">The sequence shown here is derived from an EMBL/GenBank/DDBJ whole genome shotgun (WGS) entry which is preliminary data.</text>
</comment>
<keyword evidence="3" id="KW-1185">Reference proteome</keyword>
<evidence type="ECO:0000256" key="1">
    <source>
        <dbReference type="SAM" id="MobiDB-lite"/>
    </source>
</evidence>
<accession>A0AAW3TQH9</accession>
<dbReference type="AlphaFoldDB" id="A0AAW3TQH9"/>
<feature type="region of interest" description="Disordered" evidence="1">
    <location>
        <begin position="127"/>
        <end position="147"/>
    </location>
</feature>
<evidence type="ECO:0000313" key="3">
    <source>
        <dbReference type="Proteomes" id="UP000528945"/>
    </source>
</evidence>
<gene>
    <name evidence="2" type="ORF">GGR47_001530</name>
</gene>
<dbReference type="RefSeq" id="WP_147036054.1">
    <property type="nucleotide sequence ID" value="NZ_JACIDB010000002.1"/>
</dbReference>
<reference evidence="2 3" key="1">
    <citation type="submission" date="2020-08" db="EMBL/GenBank/DDBJ databases">
        <title>Genomic Encyclopedia of Type Strains, Phase IV (KMG-IV): sequencing the most valuable type-strain genomes for metagenomic binning, comparative biology and taxonomic classification.</title>
        <authorList>
            <person name="Goeker M."/>
        </authorList>
    </citation>
    <scope>NUCLEOTIDE SEQUENCE [LARGE SCALE GENOMIC DNA]</scope>
    <source>
        <strain evidence="2 3">DSM 15581</strain>
    </source>
</reference>
<organism evidence="2 3">
    <name type="scientific">Sphingomonas aquatilis</name>
    <dbReference type="NCBI Taxonomy" id="93063"/>
    <lineage>
        <taxon>Bacteria</taxon>
        <taxon>Pseudomonadati</taxon>
        <taxon>Pseudomonadota</taxon>
        <taxon>Alphaproteobacteria</taxon>
        <taxon>Sphingomonadales</taxon>
        <taxon>Sphingomonadaceae</taxon>
        <taxon>Sphingomonas</taxon>
    </lineage>
</organism>
<protein>
    <submittedName>
        <fullName evidence="2">Uncharacterized protein</fullName>
    </submittedName>
</protein>
<dbReference type="Proteomes" id="UP000528945">
    <property type="component" value="Unassembled WGS sequence"/>
</dbReference>
<dbReference type="EMBL" id="JACIDB010000002">
    <property type="protein sequence ID" value="MBB3875295.1"/>
    <property type="molecule type" value="Genomic_DNA"/>
</dbReference>
<name>A0AAW3TQH9_9SPHN</name>
<proteinExistence type="predicted"/>
<evidence type="ECO:0000313" key="2">
    <source>
        <dbReference type="EMBL" id="MBB3875295.1"/>
    </source>
</evidence>
<sequence>MAHSRFALTTMLDWIERCLTDGIALLPTDAEIMERYGFTSPEHARTLLAELADAGKITIRGYGADRVIVLGRVRAAVAPLPRVVPPARRVDAEIDQAVTKIRGIVNRQGAAVRKAVEANAEELLNMVNPSPAAPTPPLRKQENRAMAGAKSIQLPSAAASAIEAVERLAEADGISLGIAAATLIERGMSVQRPTANAVAPSLEEAIEMLRAAFGARPDHSAELAEERDARVAAEARAVAAELKLEAVRAAFA</sequence>